<feature type="region of interest" description="Disordered" evidence="1">
    <location>
        <begin position="105"/>
        <end position="133"/>
    </location>
</feature>
<dbReference type="OrthoDB" id="5871802at2759"/>
<reference evidence="4" key="1">
    <citation type="submission" date="2017-02" db="UniProtKB">
        <authorList>
            <consortium name="WormBaseParasite"/>
        </authorList>
    </citation>
    <scope>IDENTIFICATION</scope>
</reference>
<accession>A0A0R3PR38</accession>
<dbReference type="WBParaSite" id="ACOC_0000790501-mRNA-1">
    <property type="protein sequence ID" value="ACOC_0000790501-mRNA-1"/>
    <property type="gene ID" value="ACOC_0000790501"/>
</dbReference>
<evidence type="ECO:0000313" key="3">
    <source>
        <dbReference type="Proteomes" id="UP000267027"/>
    </source>
</evidence>
<evidence type="ECO:0000313" key="2">
    <source>
        <dbReference type="EMBL" id="VDM59491.1"/>
    </source>
</evidence>
<evidence type="ECO:0000313" key="4">
    <source>
        <dbReference type="WBParaSite" id="ACOC_0000790501-mRNA-1"/>
    </source>
</evidence>
<feature type="compositionally biased region" description="Polar residues" evidence="1">
    <location>
        <begin position="112"/>
        <end position="127"/>
    </location>
</feature>
<evidence type="ECO:0000256" key="1">
    <source>
        <dbReference type="SAM" id="MobiDB-lite"/>
    </source>
</evidence>
<dbReference type="STRING" id="334426.A0A0R3PR38"/>
<dbReference type="EMBL" id="UYYA01004091">
    <property type="protein sequence ID" value="VDM59491.1"/>
    <property type="molecule type" value="Genomic_DNA"/>
</dbReference>
<sequence length="133" mass="15712">MAKNFGMSAIDLQVKYGNDREHVERLQKQKWKEEDEQEKLATHYRDGVYKALAHKRKLDEKKYIYARIRVYLCTYTNVCLYIWKFSISSNVYFFKVRAGVLKSKETQKPSTDKTSGVSMSSRQQSESVELRIL</sequence>
<dbReference type="Proteomes" id="UP000267027">
    <property type="component" value="Unassembled WGS sequence"/>
</dbReference>
<keyword evidence="3" id="KW-1185">Reference proteome</keyword>
<name>A0A0R3PR38_ANGCS</name>
<proteinExistence type="predicted"/>
<reference evidence="2 3" key="2">
    <citation type="submission" date="2018-11" db="EMBL/GenBank/DDBJ databases">
        <authorList>
            <consortium name="Pathogen Informatics"/>
        </authorList>
    </citation>
    <scope>NUCLEOTIDE SEQUENCE [LARGE SCALE GENOMIC DNA]</scope>
    <source>
        <strain evidence="2 3">Costa Rica</strain>
    </source>
</reference>
<organism evidence="4">
    <name type="scientific">Angiostrongylus costaricensis</name>
    <name type="common">Nematode worm</name>
    <dbReference type="NCBI Taxonomy" id="334426"/>
    <lineage>
        <taxon>Eukaryota</taxon>
        <taxon>Metazoa</taxon>
        <taxon>Ecdysozoa</taxon>
        <taxon>Nematoda</taxon>
        <taxon>Chromadorea</taxon>
        <taxon>Rhabditida</taxon>
        <taxon>Rhabditina</taxon>
        <taxon>Rhabditomorpha</taxon>
        <taxon>Strongyloidea</taxon>
        <taxon>Metastrongylidae</taxon>
        <taxon>Angiostrongylus</taxon>
    </lineage>
</organism>
<gene>
    <name evidence="2" type="ORF">ACOC_LOCUS7906</name>
</gene>
<protein>
    <submittedName>
        <fullName evidence="4">Kinase</fullName>
    </submittedName>
</protein>
<dbReference type="AlphaFoldDB" id="A0A0R3PR38"/>